<sequence length="191" mass="20764">MKFVWKIMSNVISFVLFALMVFLAFVVISSKASGGEPTIMGYQFKTVLSGSMEPTFLTGSVIAIEPTKDGSKYQKGDVITFKESDTKIVTHRIIDVQNANGKVMYVTKGDNNNGPDMKPVLAENVIGKYEDITVPYVGYLLNYANSKAGAALLLIIPGLFLLGYSVFSISSAIRSIDKEKKNKSADVGQSV</sequence>
<dbReference type="InterPro" id="IPR036286">
    <property type="entry name" value="LexA/Signal_pep-like_sf"/>
</dbReference>
<gene>
    <name evidence="7" type="ORF">BCB44BAC_01128</name>
</gene>
<dbReference type="RefSeq" id="WP_011984078.1">
    <property type="nucleotide sequence ID" value="NZ_CP024096.1"/>
</dbReference>
<dbReference type="NCBIfam" id="TIGR02228">
    <property type="entry name" value="sigpep_I_arch"/>
    <property type="match status" value="1"/>
</dbReference>
<dbReference type="AlphaFoldDB" id="A0AAX2CE24"/>
<dbReference type="GO" id="GO:0016020">
    <property type="term" value="C:membrane"/>
    <property type="evidence" value="ECO:0007669"/>
    <property type="project" value="UniProtKB-SubCell"/>
</dbReference>
<name>A0AAX2CE24_9BACI</name>
<evidence type="ECO:0000313" key="7">
    <source>
        <dbReference type="EMBL" id="SCL87422.1"/>
    </source>
</evidence>
<reference evidence="7 8" key="1">
    <citation type="submission" date="2016-08" db="EMBL/GenBank/DDBJ databases">
        <authorList>
            <person name="Loux V."/>
            <person name="Rue O."/>
        </authorList>
    </citation>
    <scope>NUCLEOTIDE SEQUENCE [LARGE SCALE GENOMIC DNA]</scope>
    <source>
        <strain evidence="7 8">AFSSA_08CEB44bac</strain>
    </source>
</reference>
<comment type="caution">
    <text evidence="7">The sequence shown here is derived from an EMBL/GenBank/DDBJ whole genome shotgun (WGS) entry which is preliminary data.</text>
</comment>
<comment type="subcellular location">
    <subcellularLocation>
        <location evidence="1">Membrane</location>
    </subcellularLocation>
</comment>
<dbReference type="GO" id="GO:0006465">
    <property type="term" value="P:signal peptide processing"/>
    <property type="evidence" value="ECO:0007669"/>
    <property type="project" value="UniProtKB-UniRule"/>
</dbReference>
<evidence type="ECO:0000256" key="1">
    <source>
        <dbReference type="ARBA" id="ARBA00004370"/>
    </source>
</evidence>
<dbReference type="PANTHER" id="PTHR10806:SF6">
    <property type="entry name" value="SIGNAL PEPTIDASE COMPLEX CATALYTIC SUBUNIT SEC11"/>
    <property type="match status" value="1"/>
</dbReference>
<dbReference type="CDD" id="cd06530">
    <property type="entry name" value="S26_SPase_I"/>
    <property type="match status" value="1"/>
</dbReference>
<dbReference type="InterPro" id="IPR019533">
    <property type="entry name" value="Peptidase_S26"/>
</dbReference>
<evidence type="ECO:0000256" key="2">
    <source>
        <dbReference type="ARBA" id="ARBA00022692"/>
    </source>
</evidence>
<dbReference type="PANTHER" id="PTHR10806">
    <property type="entry name" value="SIGNAL PEPTIDASE COMPLEX CATALYTIC SUBUNIT SEC11"/>
    <property type="match status" value="1"/>
</dbReference>
<evidence type="ECO:0000256" key="5">
    <source>
        <dbReference type="NCBIfam" id="TIGR02228"/>
    </source>
</evidence>
<proteinExistence type="predicted"/>
<feature type="transmembrane region" description="Helical" evidence="6">
    <location>
        <begin position="150"/>
        <end position="173"/>
    </location>
</feature>
<evidence type="ECO:0000256" key="6">
    <source>
        <dbReference type="SAM" id="Phobius"/>
    </source>
</evidence>
<keyword evidence="3 6" id="KW-1133">Transmembrane helix</keyword>
<dbReference type="GO" id="GO:0009003">
    <property type="term" value="F:signal peptidase activity"/>
    <property type="evidence" value="ECO:0007669"/>
    <property type="project" value="UniProtKB-EC"/>
</dbReference>
<evidence type="ECO:0000313" key="8">
    <source>
        <dbReference type="Proteomes" id="UP000242164"/>
    </source>
</evidence>
<dbReference type="Proteomes" id="UP000242164">
    <property type="component" value="Unassembled WGS sequence"/>
</dbReference>
<organism evidence="7 8">
    <name type="scientific">Bacillus cytotoxicus</name>
    <dbReference type="NCBI Taxonomy" id="580165"/>
    <lineage>
        <taxon>Bacteria</taxon>
        <taxon>Bacillati</taxon>
        <taxon>Bacillota</taxon>
        <taxon>Bacilli</taxon>
        <taxon>Bacillales</taxon>
        <taxon>Bacillaceae</taxon>
        <taxon>Bacillus</taxon>
        <taxon>Bacillus cereus group</taxon>
    </lineage>
</organism>
<keyword evidence="4 6" id="KW-0472">Membrane</keyword>
<dbReference type="GO" id="GO:0004252">
    <property type="term" value="F:serine-type endopeptidase activity"/>
    <property type="evidence" value="ECO:0007669"/>
    <property type="project" value="UniProtKB-UniRule"/>
</dbReference>
<dbReference type="GeneID" id="33896358"/>
<dbReference type="SUPFAM" id="SSF51306">
    <property type="entry name" value="LexA/Signal peptidase"/>
    <property type="match status" value="1"/>
</dbReference>
<dbReference type="EC" id="3.4.21.89" evidence="5"/>
<dbReference type="NCBIfam" id="NF046067">
    <property type="entry name" value="SigPepSipWBacil"/>
    <property type="match status" value="1"/>
</dbReference>
<evidence type="ECO:0000256" key="3">
    <source>
        <dbReference type="ARBA" id="ARBA00022989"/>
    </source>
</evidence>
<dbReference type="InterPro" id="IPR001733">
    <property type="entry name" value="Peptidase_S26B"/>
</dbReference>
<keyword evidence="2 6" id="KW-0812">Transmembrane</keyword>
<accession>A0AAX2CE24</accession>
<dbReference type="PRINTS" id="PR00728">
    <property type="entry name" value="SIGNALPTASE"/>
</dbReference>
<dbReference type="EMBL" id="FMIK01000019">
    <property type="protein sequence ID" value="SCL87422.1"/>
    <property type="molecule type" value="Genomic_DNA"/>
</dbReference>
<dbReference type="Gene3D" id="2.10.109.10">
    <property type="entry name" value="Umud Fragment, subunit A"/>
    <property type="match status" value="1"/>
</dbReference>
<evidence type="ECO:0000256" key="4">
    <source>
        <dbReference type="ARBA" id="ARBA00023136"/>
    </source>
</evidence>
<keyword evidence="7" id="KW-0378">Hydrolase</keyword>
<protein>
    <recommendedName>
        <fullName evidence="5">Signal peptidase I</fullName>
        <ecNumber evidence="5">3.4.21.89</ecNumber>
    </recommendedName>
</protein>